<feature type="transmembrane region" description="Helical" evidence="1">
    <location>
        <begin position="30"/>
        <end position="48"/>
    </location>
</feature>
<reference evidence="2" key="1">
    <citation type="submission" date="2020-08" db="EMBL/GenBank/DDBJ databases">
        <title>Genomic Encyclopedia of Type Strains, Phase IV (KMG-IV): sequencing the most valuable type-strain genomes for metagenomic binning, comparative biology and taxonomic classification.</title>
        <authorList>
            <person name="Goeker M."/>
        </authorList>
    </citation>
    <scope>NUCLEOTIDE SEQUENCE [LARGE SCALE GENOMIC DNA]</scope>
    <source>
        <strain evidence="2">DSM 105040</strain>
    </source>
</reference>
<feature type="transmembrane region" description="Helical" evidence="1">
    <location>
        <begin position="316"/>
        <end position="334"/>
    </location>
</feature>
<proteinExistence type="predicted"/>
<keyword evidence="1" id="KW-0812">Transmembrane</keyword>
<feature type="transmembrane region" description="Helical" evidence="1">
    <location>
        <begin position="354"/>
        <end position="372"/>
    </location>
</feature>
<comment type="caution">
    <text evidence="2">The sequence shown here is derived from an EMBL/GenBank/DDBJ whole genome shotgun (WGS) entry which is preliminary data.</text>
</comment>
<dbReference type="Pfam" id="PF13795">
    <property type="entry name" value="HupE_UreJ_2"/>
    <property type="match status" value="1"/>
</dbReference>
<sequence>MYQTALISLWRSPLPCRDRCPHLSGLRLKVALLFIALNLCLGFAGTAVRAHVFQSSEAIVFFNRDATSFALRLNLNLEAILAGIDPGVTDTSDSPNAKEYDRLRRLPPEQLQKEFKAFLPEFIAGLRIELDGEPAEVTVQTDTFRDVGDLSVARASSVLLNGALPPGAKVFTFGWDGAFGTVALRTISARARSSHIEIIENGETSTPLVIDDLKARSMVDMITDFMVIGFQHIIPKGLDHILFVLGIFLLSIKLRPILAQVTAFTLAHTVTLGLGTLGLIDVPALIVEPLIAASIVYVAVENILHEVLSPWRPVVVFMFGLLHGLGFAGVLKQFNIPDGEFVPALLSFNIGVEIGQLAVIAAGFLLVGLWFGNKPWYRQRVVIPGSSAIAAVGAFWFVQRVAF</sequence>
<keyword evidence="1" id="KW-0472">Membrane</keyword>
<keyword evidence="3" id="KW-1185">Reference proteome</keyword>
<keyword evidence="1" id="KW-1133">Transmembrane helix</keyword>
<feature type="transmembrane region" description="Helical" evidence="1">
    <location>
        <begin position="381"/>
        <end position="398"/>
    </location>
</feature>
<dbReference type="EMBL" id="JACIEQ010000001">
    <property type="protein sequence ID" value="MBB4020640.1"/>
    <property type="molecule type" value="Genomic_DNA"/>
</dbReference>
<dbReference type="Proteomes" id="UP000585681">
    <property type="component" value="Unassembled WGS sequence"/>
</dbReference>
<accession>A0A840C6D3</accession>
<dbReference type="AlphaFoldDB" id="A0A840C6D3"/>
<name>A0A840C6D3_9RHOB</name>
<evidence type="ECO:0000256" key="1">
    <source>
        <dbReference type="SAM" id="Phobius"/>
    </source>
</evidence>
<dbReference type="InterPro" id="IPR032809">
    <property type="entry name" value="Put_HupE_UreJ"/>
</dbReference>
<protein>
    <submittedName>
        <fullName evidence="2">Hydrogenase/urease accessory protein HupE</fullName>
    </submittedName>
</protein>
<organism evidence="2 3">
    <name type="scientific">Actibacterium naphthalenivorans</name>
    <dbReference type="NCBI Taxonomy" id="1614693"/>
    <lineage>
        <taxon>Bacteria</taxon>
        <taxon>Pseudomonadati</taxon>
        <taxon>Pseudomonadota</taxon>
        <taxon>Alphaproteobacteria</taxon>
        <taxon>Rhodobacterales</taxon>
        <taxon>Roseobacteraceae</taxon>
        <taxon>Actibacterium</taxon>
    </lineage>
</organism>
<feature type="transmembrane region" description="Helical" evidence="1">
    <location>
        <begin position="286"/>
        <end position="304"/>
    </location>
</feature>
<dbReference type="RefSeq" id="WP_082386532.1">
    <property type="nucleotide sequence ID" value="NZ_JACIEQ010000001.1"/>
</dbReference>
<gene>
    <name evidence="2" type="ORF">GGR17_000431</name>
</gene>
<evidence type="ECO:0000313" key="3">
    <source>
        <dbReference type="Proteomes" id="UP000585681"/>
    </source>
</evidence>
<evidence type="ECO:0000313" key="2">
    <source>
        <dbReference type="EMBL" id="MBB4020640.1"/>
    </source>
</evidence>